<evidence type="ECO:0000313" key="5">
    <source>
        <dbReference type="Proteomes" id="UP000034207"/>
    </source>
</evidence>
<evidence type="ECO:0008006" key="6">
    <source>
        <dbReference type="Google" id="ProtNLM"/>
    </source>
</evidence>
<organism evidence="4 5">
    <name type="scientific">candidate division CPR2 bacterium GW2011_GWC2_39_10</name>
    <dbReference type="NCBI Taxonomy" id="1618345"/>
    <lineage>
        <taxon>Bacteria</taxon>
        <taxon>Bacteria division CPR2</taxon>
    </lineage>
</organism>
<dbReference type="AlphaFoldDB" id="A0A0G0M020"/>
<proteinExistence type="predicted"/>
<keyword evidence="1" id="KW-0175">Coiled coil</keyword>
<feature type="compositionally biased region" description="Low complexity" evidence="2">
    <location>
        <begin position="282"/>
        <end position="306"/>
    </location>
</feature>
<feature type="compositionally biased region" description="Low complexity" evidence="2">
    <location>
        <begin position="32"/>
        <end position="48"/>
    </location>
</feature>
<reference evidence="4 5" key="1">
    <citation type="journal article" date="2015" name="Nature">
        <title>rRNA introns, odd ribosomes, and small enigmatic genomes across a large radiation of phyla.</title>
        <authorList>
            <person name="Brown C.T."/>
            <person name="Hug L.A."/>
            <person name="Thomas B.C."/>
            <person name="Sharon I."/>
            <person name="Castelle C.J."/>
            <person name="Singh A."/>
            <person name="Wilkins M.J."/>
            <person name="Williams K.H."/>
            <person name="Banfield J.F."/>
        </authorList>
    </citation>
    <scope>NUCLEOTIDE SEQUENCE [LARGE SCALE GENOMIC DNA]</scope>
</reference>
<feature type="coiled-coil region" evidence="1">
    <location>
        <begin position="177"/>
        <end position="204"/>
    </location>
</feature>
<protein>
    <recommendedName>
        <fullName evidence="6">DUF5667 domain-containing protein</fullName>
    </recommendedName>
</protein>
<dbReference type="Proteomes" id="UP000034207">
    <property type="component" value="Unassembled WGS sequence"/>
</dbReference>
<evidence type="ECO:0000313" key="4">
    <source>
        <dbReference type="EMBL" id="KKQ93635.1"/>
    </source>
</evidence>
<evidence type="ECO:0000256" key="1">
    <source>
        <dbReference type="SAM" id="Coils"/>
    </source>
</evidence>
<feature type="region of interest" description="Disordered" evidence="2">
    <location>
        <begin position="280"/>
        <end position="306"/>
    </location>
</feature>
<accession>A0A0G0M020</accession>
<gene>
    <name evidence="4" type="ORF">UT18_C0017G0005</name>
</gene>
<feature type="signal peptide" evidence="3">
    <location>
        <begin position="1"/>
        <end position="22"/>
    </location>
</feature>
<sequence length="306" mass="33244">MKKYLISTSLIVLVALPTATLANTPGDSSLKRVVTTTPTPTVRRTTITPVPPMPRIDDATFKKDTEDAFKEYRTATGQTKKIESLKKAAQKATDHRIDVLNQLIENVDANTRLSDADKATIKDGINTQITALTDLNTEIQAATDLTTIKPLVKKLYDYKIITVMKPKQIGIMAVARIQGVTNRLENLEKKIERLLAKAKADGADVDAIEASLATFNEKIAEAKSYAAQAKEIFKSISASDPEQAKVLREEGKADLQKARESLKAASTELHKIIVALKTANNPTLTPSVTPETSPEATPTATPTPEV</sequence>
<name>A0A0G0M020_UNCC2</name>
<dbReference type="EMBL" id="LBVV01000017">
    <property type="protein sequence ID" value="KKQ93635.1"/>
    <property type="molecule type" value="Genomic_DNA"/>
</dbReference>
<keyword evidence="3" id="KW-0732">Signal</keyword>
<evidence type="ECO:0000256" key="3">
    <source>
        <dbReference type="SAM" id="SignalP"/>
    </source>
</evidence>
<dbReference type="STRING" id="1618345.UT18_C0017G0005"/>
<evidence type="ECO:0000256" key="2">
    <source>
        <dbReference type="SAM" id="MobiDB-lite"/>
    </source>
</evidence>
<feature type="chain" id="PRO_5002533462" description="DUF5667 domain-containing protein" evidence="3">
    <location>
        <begin position="23"/>
        <end position="306"/>
    </location>
</feature>
<comment type="caution">
    <text evidence="4">The sequence shown here is derived from an EMBL/GenBank/DDBJ whole genome shotgun (WGS) entry which is preliminary data.</text>
</comment>
<feature type="region of interest" description="Disordered" evidence="2">
    <location>
        <begin position="25"/>
        <end position="52"/>
    </location>
</feature>